<dbReference type="InterPro" id="IPR009081">
    <property type="entry name" value="PP-bd_ACP"/>
</dbReference>
<dbReference type="Gene3D" id="3.30.559.30">
    <property type="entry name" value="Nonribosomal peptide synthetase, condensation domain"/>
    <property type="match status" value="1"/>
</dbReference>
<dbReference type="GO" id="GO:0043041">
    <property type="term" value="P:amino acid activation for nonribosomal peptide biosynthetic process"/>
    <property type="evidence" value="ECO:0007669"/>
    <property type="project" value="TreeGrafter"/>
</dbReference>
<evidence type="ECO:0000313" key="4">
    <source>
        <dbReference type="Proteomes" id="UP000436911"/>
    </source>
</evidence>
<dbReference type="GO" id="GO:0005737">
    <property type="term" value="C:cytoplasm"/>
    <property type="evidence" value="ECO:0007669"/>
    <property type="project" value="TreeGrafter"/>
</dbReference>
<dbReference type="Gene3D" id="3.30.300.30">
    <property type="match status" value="1"/>
</dbReference>
<dbReference type="AlphaFoldDB" id="A0A368P0B6"/>
<reference evidence="3 4" key="1">
    <citation type="submission" date="2018-08" db="EMBL/GenBank/DDBJ databases">
        <title>Genome sequencing of Agrobacterium vitis strain ICMP 10754.</title>
        <authorList>
            <person name="Visnovsky S.B."/>
            <person name="Pitman A.R."/>
        </authorList>
    </citation>
    <scope>NUCLEOTIDE SEQUENCE [LARGE SCALE GENOMIC DNA]</scope>
    <source>
        <strain evidence="3 4">ICMP 10754</strain>
    </source>
</reference>
<dbReference type="Proteomes" id="UP000436911">
    <property type="component" value="Unassembled WGS sequence"/>
</dbReference>
<dbReference type="Pfam" id="PF13193">
    <property type="entry name" value="AMP-binding_C"/>
    <property type="match status" value="1"/>
</dbReference>
<dbReference type="GO" id="GO:0044550">
    <property type="term" value="P:secondary metabolite biosynthetic process"/>
    <property type="evidence" value="ECO:0007669"/>
    <property type="project" value="TreeGrafter"/>
</dbReference>
<name>A0A368P0B6_AGRVI</name>
<dbReference type="SUPFAM" id="SSF56801">
    <property type="entry name" value="Acetyl-CoA synthetase-like"/>
    <property type="match status" value="1"/>
</dbReference>
<comment type="caution">
    <text evidence="3">The sequence shown here is derived from an EMBL/GenBank/DDBJ whole genome shotgun (WGS) entry which is preliminary data.</text>
</comment>
<dbReference type="InterPro" id="IPR000873">
    <property type="entry name" value="AMP-dep_synth/lig_dom"/>
</dbReference>
<dbReference type="Gene3D" id="3.30.559.10">
    <property type="entry name" value="Chloramphenicol acetyltransferase-like domain"/>
    <property type="match status" value="1"/>
</dbReference>
<evidence type="ECO:0000313" key="3">
    <source>
        <dbReference type="EMBL" id="KAA3527812.1"/>
    </source>
</evidence>
<gene>
    <name evidence="3" type="ORF">DXT89_11070</name>
</gene>
<dbReference type="EMBL" id="QUSG01000005">
    <property type="protein sequence ID" value="KAA3527812.1"/>
    <property type="molecule type" value="Genomic_DNA"/>
</dbReference>
<dbReference type="GO" id="GO:0031177">
    <property type="term" value="F:phosphopantetheine binding"/>
    <property type="evidence" value="ECO:0007669"/>
    <property type="project" value="TreeGrafter"/>
</dbReference>
<dbReference type="Pfam" id="PF00501">
    <property type="entry name" value="AMP-binding"/>
    <property type="match status" value="1"/>
</dbReference>
<protein>
    <recommendedName>
        <fullName evidence="2">Carrier domain-containing protein</fullName>
    </recommendedName>
</protein>
<dbReference type="PANTHER" id="PTHR45527:SF1">
    <property type="entry name" value="FATTY ACID SYNTHASE"/>
    <property type="match status" value="1"/>
</dbReference>
<dbReference type="GO" id="GO:0046872">
    <property type="term" value="F:metal ion binding"/>
    <property type="evidence" value="ECO:0007669"/>
    <property type="project" value="UniProtKB-KW"/>
</dbReference>
<keyword evidence="1" id="KW-0479">Metal-binding</keyword>
<dbReference type="PROSITE" id="PS00455">
    <property type="entry name" value="AMP_BINDING"/>
    <property type="match status" value="1"/>
</dbReference>
<dbReference type="GeneID" id="60680060"/>
<accession>A0A368P0B6</accession>
<dbReference type="InterPro" id="IPR025110">
    <property type="entry name" value="AMP-bd_C"/>
</dbReference>
<dbReference type="InterPro" id="IPR042099">
    <property type="entry name" value="ANL_N_sf"/>
</dbReference>
<dbReference type="InterPro" id="IPR001242">
    <property type="entry name" value="Condensation_dom"/>
</dbReference>
<dbReference type="SUPFAM" id="SSF52777">
    <property type="entry name" value="CoA-dependent acyltransferases"/>
    <property type="match status" value="2"/>
</dbReference>
<dbReference type="OrthoDB" id="9803968at2"/>
<dbReference type="PROSITE" id="PS50075">
    <property type="entry name" value="CARRIER"/>
    <property type="match status" value="1"/>
</dbReference>
<evidence type="ECO:0000256" key="1">
    <source>
        <dbReference type="ARBA" id="ARBA00022723"/>
    </source>
</evidence>
<evidence type="ECO:0000259" key="2">
    <source>
        <dbReference type="PROSITE" id="PS50075"/>
    </source>
</evidence>
<organism evidence="3 4">
    <name type="scientific">Agrobacterium vitis</name>
    <name type="common">Rhizobium vitis</name>
    <dbReference type="NCBI Taxonomy" id="373"/>
    <lineage>
        <taxon>Bacteria</taxon>
        <taxon>Pseudomonadati</taxon>
        <taxon>Pseudomonadota</taxon>
        <taxon>Alphaproteobacteria</taxon>
        <taxon>Hyphomicrobiales</taxon>
        <taxon>Rhizobiaceae</taxon>
        <taxon>Rhizobium/Agrobacterium group</taxon>
        <taxon>Agrobacterium</taxon>
    </lineage>
</organism>
<dbReference type="Gene3D" id="1.10.1200.10">
    <property type="entry name" value="ACP-like"/>
    <property type="match status" value="1"/>
</dbReference>
<dbReference type="Gene3D" id="3.40.50.12780">
    <property type="entry name" value="N-terminal domain of ligase-like"/>
    <property type="match status" value="1"/>
</dbReference>
<dbReference type="Pfam" id="PF00550">
    <property type="entry name" value="PP-binding"/>
    <property type="match status" value="1"/>
</dbReference>
<dbReference type="Pfam" id="PF00668">
    <property type="entry name" value="Condensation"/>
    <property type="match status" value="1"/>
</dbReference>
<dbReference type="InterPro" id="IPR020845">
    <property type="entry name" value="AMP-binding_CS"/>
</dbReference>
<feature type="domain" description="Carrier" evidence="2">
    <location>
        <begin position="513"/>
        <end position="587"/>
    </location>
</feature>
<dbReference type="GO" id="GO:0003824">
    <property type="term" value="F:catalytic activity"/>
    <property type="evidence" value="ECO:0007669"/>
    <property type="project" value="InterPro"/>
</dbReference>
<dbReference type="PANTHER" id="PTHR45527">
    <property type="entry name" value="NONRIBOSOMAL PEPTIDE SYNTHETASE"/>
    <property type="match status" value="1"/>
</dbReference>
<dbReference type="InterPro" id="IPR023213">
    <property type="entry name" value="CAT-like_dom_sf"/>
</dbReference>
<dbReference type="RefSeq" id="WP_060716172.1">
    <property type="nucleotide sequence ID" value="NZ_CP055266.1"/>
</dbReference>
<dbReference type="SUPFAM" id="SSF47336">
    <property type="entry name" value="ACP-like"/>
    <property type="match status" value="1"/>
</dbReference>
<proteinExistence type="predicted"/>
<sequence>MPVKVEDAEMADQCLLRRNPADLAAIDLDGAWRWGALERRICSLSDALAAAGAQGKTVVLRASHGAGSYAALIAVLGMARRVVFIDPEMQIEPLQLVMTALNIGCVVNLGDEAPMKSLRDWLPQARFIMVAEGACDPDDPQFLGQGERIEYPLLCDDYVILTSGTTGAPKAIVQTMAALRQHIANYAGYVQIRPGEKLLQLASTAWDAGLMDVFSALFHGGVLCTINPRASSMEIVADFIARHEIDVLHMTVPYFRHFHRAGLGTYRQPKRIVIGGEKIYDGDLDLFNGCFPVGSRLFNAYGPTECTTAMYAMHDHGAERKAGLWPLAHPVPGVITELRDKDGNRISTSGVEGEVTLISDLVASLLDLTHGGFTPLGEALRGTARAYATGDLARYDEQMRLVIIGRKDSVIKVNGLKVSLAEVEAGLLSLDMVADCCVFTLVGEDGDEVVAAVVASGDGITEARVQKALADFLDSHKRPRLILLMDRLPLTRNNKFDRERLAQLARDKQQVAETVSPQHDPILAAMAKALKGASLDINHSFFENGGNSLLALSVVAALKRQGIKLTLEDIISDEPISGLLKGQEQQADPVAPAMRTAATGLDAALPNRYFLESRGIPDLDGWCQTCVIDYSGPVSDADRIGSLVKALLERHVPDASPIAIDALKSRVTVSQAVAECEGAISFRNNRVVVAALVADGEQLSVVVSCHQFRVDRVSWIILLSELSEADTAEVVRAWPKPDMDYADWVRAYGQFLANERAPEVWDRLPWGECPQPIARDLAFPARNAFKTLHLDIGSPSEMLARDPLMEVADWVLAAVLLAFDKVFPAACQKIDVLGHGRGLTAGGLSTDGIFGWFTVICPFLVKVRGLDVAAAARAVRNYRHDVEKIAHTFGNEHYRSGERSGVSAERQCFSSFNYLGDIAISSTDRFSVNPLSLTTLHGRPSHHLEVTGYQHDGRLLLKVDYNATALGEALVSDIGRHIATALRDCGVITLAGEAA</sequence>
<dbReference type="InterPro" id="IPR036736">
    <property type="entry name" value="ACP-like_sf"/>
</dbReference>
<dbReference type="InterPro" id="IPR045851">
    <property type="entry name" value="AMP-bd_C_sf"/>
</dbReference>